<dbReference type="EMBL" id="CAUYUJ010018560">
    <property type="protein sequence ID" value="CAK0884547.1"/>
    <property type="molecule type" value="Genomic_DNA"/>
</dbReference>
<evidence type="ECO:0000313" key="3">
    <source>
        <dbReference type="Proteomes" id="UP001189429"/>
    </source>
</evidence>
<feature type="non-terminal residue" evidence="2">
    <location>
        <position position="434"/>
    </location>
</feature>
<feature type="region of interest" description="Disordered" evidence="1">
    <location>
        <begin position="203"/>
        <end position="434"/>
    </location>
</feature>
<sequence length="434" mass="44753">QPLWPCRGATGAAAEAAIWRPPAPAARAPEGSARWRPRCTRLRTVRPSSSPARSSRPSCSAPPRPRSGAPATTSCENSWGTSDRRVADLHPGRLDRGRGMVAGVVVARRGLHRGGLAGGGAPRQPRRFAGGAGAGHGGLPRVSVPVRRPGGRGPSGVALLWHHRRPAGPEAAGGPQLRPGSAAAGAGCPVRSLCRLLAEPGRPVAEPRREAGAAEEVLPPQGGAHRRGHPRDAPGAPAHGPRDEPPRSLSPTRPSAPLPRQGRGDRGRRPTLWSTTPATGAPPSAAPSQRPACSRTAPGAPSSGPRLGPRALPARSGSPSSSDPRGGAAAVARRVGAAATPARPLSDIRRPASGRIETEMSGSSSIEVRWKPRASFSTRPAARANSVRSGSPSSTAQKDSTDPQILASHRKSRGDGWPAACRRSQPRGARFGPR</sequence>
<proteinExistence type="predicted"/>
<name>A0ABN9WHD1_9DINO</name>
<feature type="compositionally biased region" description="Polar residues" evidence="1">
    <location>
        <begin position="386"/>
        <end position="398"/>
    </location>
</feature>
<dbReference type="Proteomes" id="UP001189429">
    <property type="component" value="Unassembled WGS sequence"/>
</dbReference>
<feature type="compositionally biased region" description="Low complexity" evidence="1">
    <location>
        <begin position="274"/>
        <end position="294"/>
    </location>
</feature>
<reference evidence="2" key="1">
    <citation type="submission" date="2023-10" db="EMBL/GenBank/DDBJ databases">
        <authorList>
            <person name="Chen Y."/>
            <person name="Shah S."/>
            <person name="Dougan E. K."/>
            <person name="Thang M."/>
            <person name="Chan C."/>
        </authorList>
    </citation>
    <scope>NUCLEOTIDE SEQUENCE [LARGE SCALE GENOMIC DNA]</scope>
</reference>
<evidence type="ECO:0000256" key="1">
    <source>
        <dbReference type="SAM" id="MobiDB-lite"/>
    </source>
</evidence>
<accession>A0ABN9WHD1</accession>
<evidence type="ECO:0000313" key="2">
    <source>
        <dbReference type="EMBL" id="CAK0884547.1"/>
    </source>
</evidence>
<protein>
    <submittedName>
        <fullName evidence="2">Uncharacterized protein</fullName>
    </submittedName>
</protein>
<feature type="compositionally biased region" description="Polar residues" evidence="1">
    <location>
        <begin position="72"/>
        <end position="81"/>
    </location>
</feature>
<feature type="compositionally biased region" description="Basic and acidic residues" evidence="1">
    <location>
        <begin position="82"/>
        <end position="92"/>
    </location>
</feature>
<feature type="compositionally biased region" description="Low complexity" evidence="1">
    <location>
        <begin position="46"/>
        <end position="59"/>
    </location>
</feature>
<feature type="region of interest" description="Disordered" evidence="1">
    <location>
        <begin position="166"/>
        <end position="186"/>
    </location>
</feature>
<organism evidence="2 3">
    <name type="scientific">Prorocentrum cordatum</name>
    <dbReference type="NCBI Taxonomy" id="2364126"/>
    <lineage>
        <taxon>Eukaryota</taxon>
        <taxon>Sar</taxon>
        <taxon>Alveolata</taxon>
        <taxon>Dinophyceae</taxon>
        <taxon>Prorocentrales</taxon>
        <taxon>Prorocentraceae</taxon>
        <taxon>Prorocentrum</taxon>
    </lineage>
</organism>
<feature type="non-terminal residue" evidence="2">
    <location>
        <position position="1"/>
    </location>
</feature>
<feature type="compositionally biased region" description="Low complexity" evidence="1">
    <location>
        <begin position="8"/>
        <end position="30"/>
    </location>
</feature>
<feature type="region of interest" description="Disordered" evidence="1">
    <location>
        <begin position="1"/>
        <end position="92"/>
    </location>
</feature>
<comment type="caution">
    <text evidence="2">The sequence shown here is derived from an EMBL/GenBank/DDBJ whole genome shotgun (WGS) entry which is preliminary data.</text>
</comment>
<feature type="compositionally biased region" description="Basic residues" evidence="1">
    <location>
        <begin position="35"/>
        <end position="44"/>
    </location>
</feature>
<feature type="compositionally biased region" description="Low complexity" evidence="1">
    <location>
        <begin position="309"/>
        <end position="344"/>
    </location>
</feature>
<gene>
    <name evidence="2" type="ORF">PCOR1329_LOCUS66449</name>
</gene>
<keyword evidence="3" id="KW-1185">Reference proteome</keyword>